<evidence type="ECO:0000313" key="3">
    <source>
        <dbReference type="EMBL" id="CAD6221076.1"/>
    </source>
</evidence>
<dbReference type="AlphaFoldDB" id="A0A811NBZ9"/>
<dbReference type="PANTHER" id="PTHR33704">
    <property type="entry name" value="PROTEIN HEAT INTOLERANT 4-RELATED"/>
    <property type="match status" value="1"/>
</dbReference>
<name>A0A811NBZ9_9POAL</name>
<keyword evidence="4" id="KW-1185">Reference proteome</keyword>
<dbReference type="EMBL" id="CAJGYO010000003">
    <property type="protein sequence ID" value="CAD6221076.1"/>
    <property type="molecule type" value="Genomic_DNA"/>
</dbReference>
<keyword evidence="1" id="KW-0175">Coiled coil</keyword>
<evidence type="ECO:0000313" key="4">
    <source>
        <dbReference type="Proteomes" id="UP000604825"/>
    </source>
</evidence>
<dbReference type="Proteomes" id="UP000604825">
    <property type="component" value="Unassembled WGS sequence"/>
</dbReference>
<dbReference type="InterPro" id="IPR039313">
    <property type="entry name" value="HIT4"/>
</dbReference>
<evidence type="ECO:0000256" key="1">
    <source>
        <dbReference type="SAM" id="Coils"/>
    </source>
</evidence>
<dbReference type="PANTHER" id="PTHR33704:SF5">
    <property type="match status" value="1"/>
</dbReference>
<reference evidence="3" key="1">
    <citation type="submission" date="2020-10" db="EMBL/GenBank/DDBJ databases">
        <authorList>
            <person name="Han B."/>
            <person name="Lu T."/>
            <person name="Zhao Q."/>
            <person name="Huang X."/>
            <person name="Zhao Y."/>
        </authorList>
    </citation>
    <scope>NUCLEOTIDE SEQUENCE</scope>
</reference>
<sequence length="394" mass="45720">MEYFPRKRNLGIWGWKLPVTCRPRRSSGRLAGLRWRRRRSRAVEEPQWAAEAAGASGPDGSRGEVVAAGAPRWASAVLGATGCIAREDESRKKKERKEIQEDLWWSAFPIGTEWESIDKIKEFNWNFENLEKRKGGGDYIWEDGLLVWKHRVQIGSSWRAAQLLDVNGELKMVLVPVVVAVDCPFPPSDKIGINLVQTGKEEIVPMKEMKMAWVPYVPLEDRFGRIESLKTKIFTLCCTQRRSALKHMKTERANKFYYCMPYYIPLNPPEDEDGTVVSAIYSLEPPIICDVDLELDGYKVLAHKIVKDEGLPEDEREKIEEFLKEKVKQRKIELEQAEEARKKAIEDMDPKQREAFENIKFYKFYPVKTPDTPDVNIVNSRYINRYYLNAHYLM</sequence>
<organism evidence="3 4">
    <name type="scientific">Miscanthus lutarioriparius</name>
    <dbReference type="NCBI Taxonomy" id="422564"/>
    <lineage>
        <taxon>Eukaryota</taxon>
        <taxon>Viridiplantae</taxon>
        <taxon>Streptophyta</taxon>
        <taxon>Embryophyta</taxon>
        <taxon>Tracheophyta</taxon>
        <taxon>Spermatophyta</taxon>
        <taxon>Magnoliopsida</taxon>
        <taxon>Liliopsida</taxon>
        <taxon>Poales</taxon>
        <taxon>Poaceae</taxon>
        <taxon>PACMAD clade</taxon>
        <taxon>Panicoideae</taxon>
        <taxon>Andropogonodae</taxon>
        <taxon>Andropogoneae</taxon>
        <taxon>Saccharinae</taxon>
        <taxon>Miscanthus</taxon>
    </lineage>
</organism>
<accession>A0A811NBZ9</accession>
<gene>
    <name evidence="3" type="ORF">NCGR_LOCUS14482</name>
</gene>
<comment type="caution">
    <text evidence="3">The sequence shown here is derived from an EMBL/GenBank/DDBJ whole genome shotgun (WGS) entry which is preliminary data.</text>
</comment>
<dbReference type="OrthoDB" id="20554at2759"/>
<dbReference type="GO" id="GO:1900034">
    <property type="term" value="P:regulation of cellular response to heat"/>
    <property type="evidence" value="ECO:0007669"/>
    <property type="project" value="InterPro"/>
</dbReference>
<proteinExistence type="predicted"/>
<protein>
    <submittedName>
        <fullName evidence="3">Uncharacterized protein</fullName>
    </submittedName>
</protein>
<feature type="coiled-coil region" evidence="1">
    <location>
        <begin position="320"/>
        <end position="354"/>
    </location>
</feature>
<evidence type="ECO:0000256" key="2">
    <source>
        <dbReference type="SAM" id="MobiDB-lite"/>
    </source>
</evidence>
<feature type="region of interest" description="Disordered" evidence="2">
    <location>
        <begin position="46"/>
        <end position="65"/>
    </location>
</feature>